<reference evidence="1" key="1">
    <citation type="submission" date="2020-06" db="EMBL/GenBank/DDBJ databases">
        <title>Draft genome of Bugula neritina, a colonial animal packing powerful symbionts and potential medicines.</title>
        <authorList>
            <person name="Rayko M."/>
        </authorList>
    </citation>
    <scope>NUCLEOTIDE SEQUENCE [LARGE SCALE GENOMIC DNA]</scope>
    <source>
        <strain evidence="1">Kwan_BN1</strain>
    </source>
</reference>
<name>A0A7J7JXR5_BUGNE</name>
<comment type="caution">
    <text evidence="1">The sequence shown here is derived from an EMBL/GenBank/DDBJ whole genome shotgun (WGS) entry which is preliminary data.</text>
</comment>
<gene>
    <name evidence="1" type="ORF">EB796_011555</name>
</gene>
<keyword evidence="2" id="KW-1185">Reference proteome</keyword>
<evidence type="ECO:0000313" key="2">
    <source>
        <dbReference type="Proteomes" id="UP000593567"/>
    </source>
</evidence>
<dbReference type="AlphaFoldDB" id="A0A7J7JXR5"/>
<sequence>MEGISPPGQLNLGAEDLSGEWRRWIESFEDYLLAMDLTANSKTAEKRKLALFRHCGGEDVREIYSQMEFNLEVNREITEIEEGVAGKKLEDVVKRFHEYCNPRTSIVLNGFQFHNSSRSGDTIGI</sequence>
<organism evidence="1 2">
    <name type="scientific">Bugula neritina</name>
    <name type="common">Brown bryozoan</name>
    <name type="synonym">Sertularia neritina</name>
    <dbReference type="NCBI Taxonomy" id="10212"/>
    <lineage>
        <taxon>Eukaryota</taxon>
        <taxon>Metazoa</taxon>
        <taxon>Spiralia</taxon>
        <taxon>Lophotrochozoa</taxon>
        <taxon>Bryozoa</taxon>
        <taxon>Gymnolaemata</taxon>
        <taxon>Cheilostomatida</taxon>
        <taxon>Flustrina</taxon>
        <taxon>Buguloidea</taxon>
        <taxon>Bugulidae</taxon>
        <taxon>Bugula</taxon>
    </lineage>
</organism>
<dbReference type="OrthoDB" id="8195376at2759"/>
<dbReference type="EMBL" id="VXIV02001749">
    <property type="protein sequence ID" value="KAF6030136.1"/>
    <property type="molecule type" value="Genomic_DNA"/>
</dbReference>
<proteinExistence type="predicted"/>
<accession>A0A7J7JXR5</accession>
<protein>
    <submittedName>
        <fullName evidence="1">Uncharacterized protein</fullName>
    </submittedName>
</protein>
<dbReference type="Proteomes" id="UP000593567">
    <property type="component" value="Unassembled WGS sequence"/>
</dbReference>
<evidence type="ECO:0000313" key="1">
    <source>
        <dbReference type="EMBL" id="KAF6030136.1"/>
    </source>
</evidence>